<reference evidence="2" key="1">
    <citation type="submission" date="2018-06" db="EMBL/GenBank/DDBJ databases">
        <authorList>
            <person name="Merrill B.D."/>
            <person name="Payne A.M."/>
            <person name="Hilton J.A."/>
            <person name="Ward A.T."/>
            <person name="Fajardo C.P."/>
            <person name="Velez K."/>
            <person name="Hope S."/>
            <person name="Tsourkas P.K."/>
        </authorList>
    </citation>
    <scope>NUCLEOTIDE SEQUENCE [LARGE SCALE GENOMIC DNA]</scope>
</reference>
<sequence>MSTLSEIKRPKGVQIVFEGEETPRTLLFDMNAMCVLEERFGDALAAFNKMIGGQGEDESKPNISFVTLRALLFAGLAHEDETLTEQQVGAKIGFDNMSELADKIIEAFNLSIPGEQQNSGKKPVTSQTDEKVDWDVLYYFVTVTLQKSDDFFWRSTLRQLNMLMGVHRRLNMTEEERKQEETRAQEKQVAYHYLF</sequence>
<dbReference type="EMBL" id="MH431930">
    <property type="protein sequence ID" value="AXF39489.1"/>
    <property type="molecule type" value="Genomic_DNA"/>
</dbReference>
<gene>
    <name evidence="1" type="ORF">WANDERER_13</name>
</gene>
<organism evidence="1 2">
    <name type="scientific">Paenibacillus phage Wanderer</name>
    <dbReference type="NCBI Taxonomy" id="2249779"/>
    <lineage>
        <taxon>Viruses</taxon>
        <taxon>Duplodnaviria</taxon>
        <taxon>Heunggongvirae</taxon>
        <taxon>Uroviricota</taxon>
        <taxon>Caudoviricetes</taxon>
        <taxon>Gochnauervirinae</taxon>
        <taxon>Wanderervirus</taxon>
        <taxon>Wanderervirus wanderer</taxon>
    </lineage>
</organism>
<keyword evidence="2" id="KW-1185">Reference proteome</keyword>
<evidence type="ECO:0000313" key="1">
    <source>
        <dbReference type="EMBL" id="AXF39489.1"/>
    </source>
</evidence>
<proteinExistence type="predicted"/>
<protein>
    <submittedName>
        <fullName evidence="1">Tail assembly protein</fullName>
    </submittedName>
</protein>
<accession>A0A345ARN5</accession>
<name>A0A345ARN5_9CAUD</name>
<evidence type="ECO:0000313" key="2">
    <source>
        <dbReference type="Proteomes" id="UP000255890"/>
    </source>
</evidence>
<dbReference type="Proteomes" id="UP000255890">
    <property type="component" value="Segment"/>
</dbReference>